<keyword evidence="5" id="KW-0677">Repeat</keyword>
<dbReference type="FunFam" id="2.60.40.60:FF:000002">
    <property type="entry name" value="Protocadherin alpha 2"/>
    <property type="match status" value="1"/>
</dbReference>
<dbReference type="Gene3D" id="2.60.40.60">
    <property type="entry name" value="Cadherins"/>
    <property type="match status" value="6"/>
</dbReference>
<evidence type="ECO:0000259" key="15">
    <source>
        <dbReference type="PROSITE" id="PS50268"/>
    </source>
</evidence>
<evidence type="ECO:0000256" key="4">
    <source>
        <dbReference type="ARBA" id="ARBA00022729"/>
    </source>
</evidence>
<evidence type="ECO:0000256" key="8">
    <source>
        <dbReference type="ARBA" id="ARBA00022989"/>
    </source>
</evidence>
<keyword evidence="8 13" id="KW-1133">Transmembrane helix</keyword>
<dbReference type="Pfam" id="PF00028">
    <property type="entry name" value="Cadherin"/>
    <property type="match status" value="5"/>
</dbReference>
<feature type="transmembrane region" description="Helical" evidence="13">
    <location>
        <begin position="716"/>
        <end position="738"/>
    </location>
</feature>
<dbReference type="SUPFAM" id="SSF49313">
    <property type="entry name" value="Cadherin-like"/>
    <property type="match status" value="6"/>
</dbReference>
<dbReference type="FunFam" id="2.60.40.60:FF:000092">
    <property type="entry name" value="Protocadherin 8"/>
    <property type="match status" value="1"/>
</dbReference>
<evidence type="ECO:0000313" key="17">
    <source>
        <dbReference type="Proteomes" id="UP000694388"/>
    </source>
</evidence>
<evidence type="ECO:0000256" key="9">
    <source>
        <dbReference type="ARBA" id="ARBA00023136"/>
    </source>
</evidence>
<keyword evidence="17" id="KW-1185">Reference proteome</keyword>
<dbReference type="SMART" id="SM00112">
    <property type="entry name" value="CA"/>
    <property type="match status" value="6"/>
</dbReference>
<evidence type="ECO:0000256" key="2">
    <source>
        <dbReference type="ARBA" id="ARBA00022475"/>
    </source>
</evidence>
<keyword evidence="4 14" id="KW-0732">Signal</keyword>
<keyword evidence="9 13" id="KW-0472">Membrane</keyword>
<feature type="compositionally biased region" description="Polar residues" evidence="12">
    <location>
        <begin position="874"/>
        <end position="885"/>
    </location>
</feature>
<dbReference type="FunFam" id="2.60.40.60:FF:000007">
    <property type="entry name" value="Protocadherin alpha 2"/>
    <property type="match status" value="1"/>
</dbReference>
<feature type="domain" description="Cadherin" evidence="15">
    <location>
        <begin position="141"/>
        <end position="250"/>
    </location>
</feature>
<reference evidence="16" key="1">
    <citation type="submission" date="2025-08" db="UniProtKB">
        <authorList>
            <consortium name="Ensembl"/>
        </authorList>
    </citation>
    <scope>IDENTIFICATION</scope>
</reference>
<feature type="compositionally biased region" description="Polar residues" evidence="12">
    <location>
        <begin position="1091"/>
        <end position="1124"/>
    </location>
</feature>
<feature type="domain" description="Cadherin" evidence="15">
    <location>
        <begin position="477"/>
        <end position="586"/>
    </location>
</feature>
<dbReference type="GO" id="GO:0005886">
    <property type="term" value="C:plasma membrane"/>
    <property type="evidence" value="ECO:0007669"/>
    <property type="project" value="UniProtKB-SubCell"/>
</dbReference>
<evidence type="ECO:0000256" key="7">
    <source>
        <dbReference type="ARBA" id="ARBA00022889"/>
    </source>
</evidence>
<accession>A0A8C4NIZ7</accession>
<dbReference type="PRINTS" id="PR00205">
    <property type="entry name" value="CADHERIN"/>
</dbReference>
<evidence type="ECO:0000256" key="13">
    <source>
        <dbReference type="SAM" id="Phobius"/>
    </source>
</evidence>
<dbReference type="FunFam" id="2.60.40.60:FF:000004">
    <property type="entry name" value="Protocadherin 1 gamma 2"/>
    <property type="match status" value="1"/>
</dbReference>
<dbReference type="CDD" id="cd11304">
    <property type="entry name" value="Cadherin_repeat"/>
    <property type="match status" value="6"/>
</dbReference>
<keyword evidence="6 11" id="KW-0106">Calcium</keyword>
<dbReference type="Ensembl" id="ENSEBUT00000007905.1">
    <property type="protein sequence ID" value="ENSEBUP00000007424.1"/>
    <property type="gene ID" value="ENSEBUG00000004855.1"/>
</dbReference>
<sequence>MSASRLASLLTLYLCGFFCATGPACAAAAHASQLRYSVREEESSGVLIGNLAMDLGLSPTEMKARHFRSLPGNNASAFLSVDPQTNELRIQDKIDRESVCPRATGTSSCVLLLEAVLDQPLQLVRVHFDVLDINDHAPLFPADSTLLEITESAAVGTRFLLEGASDPDAGANSLRGYSLSPDDGVFSLDVQAAAGGVRAPELVVRQPLDRELQALHRYMLTATDGAKPPRTGTTMLTIRVLDSNDNAPTFDHSVYTARIRESAPVGTTLLQLNATDPDEGANGEVVYALGSHVSPRVRQLFQVDPRSGKTSLRGVLDYEEASSYEIYVQARDRGPNSIPVHGEVLVQVLDVNDNAPDIHVLTLAQNGESYISVSEGATPGAFVAFVRITDKDSGANGRVACTLEGPGLQGERPPFALRTSEGGEDYTLVTAGPLDRESMSEYNLTLLVRDGGVPPLVSAKTFTVRLMDENDNSPHFLRSLYEFHVSENNIPGAYLGSVSALDQDVGENARVAYSIVDSQIDGMSVFTYVSINPASGALYALRAFDYEHAHRMDFHVQAQDNGTPPLHGDATVALIVGDTNDEVPTIVQPSLDINDTADVYIAPGSPAGALVATVHATDGDEGENAQLTFGLAQSEEPALFKISAKSGELRTTGVLPFSEANHELILLVNDHGEPQLTATAIIRVLVTAAPRGGSARGVTGYEDAGRSSDGAFTTSFIVIIALGAVSCVLLIAMVLIAVRCKRENKEMRTYNCRAAAETSGQPSPRKADANLAHGELDMTTKAAPDADYASVISLHTYEYQSFLPSETSGSASRSEETPTEQHGLYCKATTPYPAVPPRRPLPCHALNGAPRQPDLLLGGFPPAPAQRPRYFLEPTNQPNRQQSRSHTFKEADRLSFKDSGHGDSDPGDSDQDTTRGSYNEMVGRDAAIAQQLAEDPGAVMPDDQGEGDVHSNCTPDCKVLGHSDRCWMPTFASAEARPCIAPCREAVLLSTSPVGAVDRGCGASGATPNRCDFPRRTFSTFGKDDMDTSVATNTGANLINNTGGGYSADWPQLGSRPSTLRFSPAVSTAGSQSSPRHGDSTGKAAFPADGSSGSPAQEGSNTVPSLLSCSPSQTHNLPLSSSMSFPRRLAPIPEPAFSELEEGEADEVSANPVIVQPCRKMREILDATEVVAEIEQLLRDSAS</sequence>
<dbReference type="PANTHER" id="PTHR24028">
    <property type="entry name" value="CADHERIN-87A"/>
    <property type="match status" value="1"/>
</dbReference>
<feature type="region of interest" description="Disordered" evidence="12">
    <location>
        <begin position="1049"/>
        <end position="1124"/>
    </location>
</feature>
<dbReference type="FunFam" id="2.60.40.60:FF:000001">
    <property type="entry name" value="Protocadherin alpha 2"/>
    <property type="match status" value="1"/>
</dbReference>
<feature type="signal peptide" evidence="14">
    <location>
        <begin position="1"/>
        <end position="26"/>
    </location>
</feature>
<dbReference type="InterPro" id="IPR015919">
    <property type="entry name" value="Cadherin-like_sf"/>
</dbReference>
<dbReference type="PANTHER" id="PTHR24028:SF146">
    <property type="entry name" value="CADHERIN 96CB, ISOFORM D-RELATED"/>
    <property type="match status" value="1"/>
</dbReference>
<keyword evidence="10" id="KW-0325">Glycoprotein</keyword>
<feature type="region of interest" description="Disordered" evidence="12">
    <location>
        <begin position="854"/>
        <end position="917"/>
    </location>
</feature>
<protein>
    <submittedName>
        <fullName evidence="16">Protocadherin 10a</fullName>
    </submittedName>
</protein>
<feature type="compositionally biased region" description="Polar residues" evidence="12">
    <location>
        <begin position="1055"/>
        <end position="1075"/>
    </location>
</feature>
<evidence type="ECO:0000256" key="10">
    <source>
        <dbReference type="ARBA" id="ARBA00023180"/>
    </source>
</evidence>
<evidence type="ECO:0000256" key="12">
    <source>
        <dbReference type="SAM" id="MobiDB-lite"/>
    </source>
</evidence>
<name>A0A8C4NIZ7_EPTBU</name>
<evidence type="ECO:0000256" key="14">
    <source>
        <dbReference type="SAM" id="SignalP"/>
    </source>
</evidence>
<proteinExistence type="predicted"/>
<dbReference type="GeneTree" id="ENSGT00940000158277"/>
<dbReference type="GO" id="GO:0007156">
    <property type="term" value="P:homophilic cell adhesion via plasma membrane adhesion molecules"/>
    <property type="evidence" value="ECO:0007669"/>
    <property type="project" value="InterPro"/>
</dbReference>
<feature type="region of interest" description="Disordered" evidence="12">
    <location>
        <begin position="804"/>
        <end position="833"/>
    </location>
</feature>
<keyword evidence="7" id="KW-0130">Cell adhesion</keyword>
<dbReference type="InterPro" id="IPR002126">
    <property type="entry name" value="Cadherin-like_dom"/>
</dbReference>
<dbReference type="PROSITE" id="PS00232">
    <property type="entry name" value="CADHERIN_1"/>
    <property type="match status" value="2"/>
</dbReference>
<evidence type="ECO:0000256" key="3">
    <source>
        <dbReference type="ARBA" id="ARBA00022692"/>
    </source>
</evidence>
<dbReference type="Pfam" id="PF08266">
    <property type="entry name" value="Cadherin_2"/>
    <property type="match status" value="1"/>
</dbReference>
<feature type="domain" description="Cadherin" evidence="15">
    <location>
        <begin position="365"/>
        <end position="476"/>
    </location>
</feature>
<evidence type="ECO:0000256" key="11">
    <source>
        <dbReference type="PROSITE-ProRule" id="PRU00043"/>
    </source>
</evidence>
<dbReference type="GO" id="GO:0005509">
    <property type="term" value="F:calcium ion binding"/>
    <property type="evidence" value="ECO:0007669"/>
    <property type="project" value="UniProtKB-UniRule"/>
</dbReference>
<dbReference type="OMA" id="FPLEMIV"/>
<keyword evidence="3 13" id="KW-0812">Transmembrane</keyword>
<feature type="domain" description="Cadherin" evidence="15">
    <location>
        <begin position="251"/>
        <end position="358"/>
    </location>
</feature>
<feature type="domain" description="Cadherin" evidence="15">
    <location>
        <begin position="30"/>
        <end position="140"/>
    </location>
</feature>
<organism evidence="16 17">
    <name type="scientific">Eptatretus burgeri</name>
    <name type="common">Inshore hagfish</name>
    <dbReference type="NCBI Taxonomy" id="7764"/>
    <lineage>
        <taxon>Eukaryota</taxon>
        <taxon>Metazoa</taxon>
        <taxon>Chordata</taxon>
        <taxon>Craniata</taxon>
        <taxon>Vertebrata</taxon>
        <taxon>Cyclostomata</taxon>
        <taxon>Myxini</taxon>
        <taxon>Myxiniformes</taxon>
        <taxon>Myxinidae</taxon>
        <taxon>Eptatretinae</taxon>
        <taxon>Eptatretus</taxon>
    </lineage>
</organism>
<evidence type="ECO:0000313" key="16">
    <source>
        <dbReference type="Ensembl" id="ENSEBUP00000007424.1"/>
    </source>
</evidence>
<evidence type="ECO:0000256" key="6">
    <source>
        <dbReference type="ARBA" id="ARBA00022837"/>
    </source>
</evidence>
<reference evidence="16" key="2">
    <citation type="submission" date="2025-09" db="UniProtKB">
        <authorList>
            <consortium name="Ensembl"/>
        </authorList>
    </citation>
    <scope>IDENTIFICATION</scope>
</reference>
<evidence type="ECO:0000256" key="5">
    <source>
        <dbReference type="ARBA" id="ARBA00022737"/>
    </source>
</evidence>
<feature type="compositionally biased region" description="Basic and acidic residues" evidence="12">
    <location>
        <begin position="887"/>
        <end position="904"/>
    </location>
</feature>
<feature type="chain" id="PRO_5034443491" evidence="14">
    <location>
        <begin position="27"/>
        <end position="1183"/>
    </location>
</feature>
<dbReference type="InterPro" id="IPR013164">
    <property type="entry name" value="Cadherin_N"/>
</dbReference>
<comment type="subcellular location">
    <subcellularLocation>
        <location evidence="1">Cell membrane</location>
        <topology evidence="1">Single-pass type I membrane protein</topology>
    </subcellularLocation>
</comment>
<dbReference type="AlphaFoldDB" id="A0A8C4NIZ7"/>
<dbReference type="Proteomes" id="UP000694388">
    <property type="component" value="Unplaced"/>
</dbReference>
<feature type="domain" description="Cadherin" evidence="15">
    <location>
        <begin position="593"/>
        <end position="686"/>
    </location>
</feature>
<dbReference type="InterPro" id="IPR020894">
    <property type="entry name" value="Cadherin_CS"/>
</dbReference>
<dbReference type="InterPro" id="IPR050174">
    <property type="entry name" value="Protocadherin/Cadherin-CA"/>
</dbReference>
<evidence type="ECO:0000256" key="1">
    <source>
        <dbReference type="ARBA" id="ARBA00004251"/>
    </source>
</evidence>
<dbReference type="PROSITE" id="PS50268">
    <property type="entry name" value="CADHERIN_2"/>
    <property type="match status" value="6"/>
</dbReference>
<keyword evidence="2" id="KW-1003">Cell membrane</keyword>